<dbReference type="PANTHER" id="PTHR13604">
    <property type="entry name" value="DC12-RELATED"/>
    <property type="match status" value="1"/>
</dbReference>
<dbReference type="GO" id="GO:0008233">
    <property type="term" value="F:peptidase activity"/>
    <property type="evidence" value="ECO:0007669"/>
    <property type="project" value="UniProtKB-KW"/>
</dbReference>
<protein>
    <recommendedName>
        <fullName evidence="8">Abasic site processing protein</fullName>
        <ecNumber evidence="8">3.4.-.-</ecNumber>
    </recommendedName>
</protein>
<dbReference type="GO" id="GO:0106300">
    <property type="term" value="P:protein-DNA covalent cross-linking repair"/>
    <property type="evidence" value="ECO:0007669"/>
    <property type="project" value="InterPro"/>
</dbReference>
<dbReference type="InterPro" id="IPR036590">
    <property type="entry name" value="SRAP-like"/>
</dbReference>
<dbReference type="HOGENOM" id="CLU_035990_5_1_5"/>
<name>S9QW96_9RHOB</name>
<keyword evidence="3" id="KW-0227">DNA damage</keyword>
<dbReference type="InterPro" id="IPR003738">
    <property type="entry name" value="SRAP"/>
</dbReference>
<evidence type="ECO:0000256" key="7">
    <source>
        <dbReference type="ARBA" id="ARBA00023239"/>
    </source>
</evidence>
<comment type="caution">
    <text evidence="9">The sequence shown here is derived from an EMBL/GenBank/DDBJ whole genome shotgun (WGS) entry which is preliminary data.</text>
</comment>
<evidence type="ECO:0000313" key="10">
    <source>
        <dbReference type="Proteomes" id="UP000015347"/>
    </source>
</evidence>
<evidence type="ECO:0000256" key="8">
    <source>
        <dbReference type="RuleBase" id="RU364100"/>
    </source>
</evidence>
<dbReference type="EC" id="3.4.-.-" evidence="8"/>
<reference evidence="10" key="1">
    <citation type="journal article" date="2014" name="Stand. Genomic Sci.">
        <title>Genome sequence of the exopolysaccharide-producing Salipiger mucosus type strain (DSM 16094(T)), a moderately halophilic member of the Roseobacter clade.</title>
        <authorList>
            <person name="Riedel T."/>
            <person name="Spring S."/>
            <person name="Fiebig A."/>
            <person name="Petersen J."/>
            <person name="Kyrpides N.C."/>
            <person name="Goker M."/>
            <person name="Klenk H.P."/>
        </authorList>
    </citation>
    <scope>NUCLEOTIDE SEQUENCE [LARGE SCALE GENOMIC DNA]</scope>
    <source>
        <strain evidence="10">DSM 16094</strain>
    </source>
</reference>
<evidence type="ECO:0000256" key="1">
    <source>
        <dbReference type="ARBA" id="ARBA00008136"/>
    </source>
</evidence>
<dbReference type="RefSeq" id="WP_021119933.1">
    <property type="nucleotide sequence ID" value="NZ_KE557274.1"/>
</dbReference>
<keyword evidence="7" id="KW-0456">Lyase</keyword>
<keyword evidence="4 8" id="KW-0378">Hydrolase</keyword>
<dbReference type="STRING" id="1123237.Salmuc_01647"/>
<keyword evidence="2 8" id="KW-0645">Protease</keyword>
<dbReference type="GO" id="GO:0003697">
    <property type="term" value="F:single-stranded DNA binding"/>
    <property type="evidence" value="ECO:0007669"/>
    <property type="project" value="InterPro"/>
</dbReference>
<evidence type="ECO:0000256" key="4">
    <source>
        <dbReference type="ARBA" id="ARBA00022801"/>
    </source>
</evidence>
<dbReference type="GO" id="GO:0006508">
    <property type="term" value="P:proteolysis"/>
    <property type="evidence" value="ECO:0007669"/>
    <property type="project" value="UniProtKB-KW"/>
</dbReference>
<organism evidence="9 10">
    <name type="scientific">Salipiger mucosus DSM 16094</name>
    <dbReference type="NCBI Taxonomy" id="1123237"/>
    <lineage>
        <taxon>Bacteria</taxon>
        <taxon>Pseudomonadati</taxon>
        <taxon>Pseudomonadota</taxon>
        <taxon>Alphaproteobacteria</taxon>
        <taxon>Rhodobacterales</taxon>
        <taxon>Roseobacteraceae</taxon>
        <taxon>Salipiger</taxon>
    </lineage>
</organism>
<gene>
    <name evidence="9" type="ORF">Salmuc_01647</name>
</gene>
<dbReference type="eggNOG" id="COG2135">
    <property type="taxonomic scope" value="Bacteria"/>
</dbReference>
<evidence type="ECO:0000256" key="6">
    <source>
        <dbReference type="ARBA" id="ARBA00023125"/>
    </source>
</evidence>
<evidence type="ECO:0000256" key="3">
    <source>
        <dbReference type="ARBA" id="ARBA00022763"/>
    </source>
</evidence>
<keyword evidence="6" id="KW-0238">DNA-binding</keyword>
<dbReference type="Gene3D" id="3.90.1680.10">
    <property type="entry name" value="SOS response associated peptidase-like"/>
    <property type="match status" value="1"/>
</dbReference>
<comment type="similarity">
    <text evidence="1 8">Belongs to the SOS response-associated peptidase family.</text>
</comment>
<dbReference type="PANTHER" id="PTHR13604:SF0">
    <property type="entry name" value="ABASIC SITE PROCESSING PROTEIN HMCES"/>
    <property type="match status" value="1"/>
</dbReference>
<dbReference type="SUPFAM" id="SSF143081">
    <property type="entry name" value="BB1717-like"/>
    <property type="match status" value="1"/>
</dbReference>
<evidence type="ECO:0000256" key="2">
    <source>
        <dbReference type="ARBA" id="ARBA00022670"/>
    </source>
</evidence>
<dbReference type="GO" id="GO:0016829">
    <property type="term" value="F:lyase activity"/>
    <property type="evidence" value="ECO:0007669"/>
    <property type="project" value="UniProtKB-KW"/>
</dbReference>
<keyword evidence="10" id="KW-1185">Reference proteome</keyword>
<proteinExistence type="inferred from homology"/>
<dbReference type="OrthoDB" id="9782620at2"/>
<dbReference type="AlphaFoldDB" id="S9QW96"/>
<keyword evidence="5" id="KW-0190">Covalent protein-DNA linkage</keyword>
<dbReference type="EMBL" id="APVH01000013">
    <property type="protein sequence ID" value="EPX83872.1"/>
    <property type="molecule type" value="Genomic_DNA"/>
</dbReference>
<dbReference type="Pfam" id="PF02586">
    <property type="entry name" value="SRAP"/>
    <property type="match status" value="1"/>
</dbReference>
<evidence type="ECO:0000313" key="9">
    <source>
        <dbReference type="EMBL" id="EPX83872.1"/>
    </source>
</evidence>
<accession>S9QW96</accession>
<sequence>MCNLYANTMPQDAMRSLFGVAAANDRLGNAEPKAAIFPKYDGAVVRIGEGGNRELLEMHWGFVMPQKSKKTNRPIQPKAVNNARDDKLRNSGFWRSSFEERRCLIPATSFCEAKGRAPADYHWFSVIDDEGQPVPYVFAGIWRRFKGYYKDEKVDIETYSMVTSTPNEVVKPIHPDRMPVILPRDSYETWLTGEPETAFDLLKPFPAARMKIVGHGEDMKSEPL</sequence>
<evidence type="ECO:0000256" key="5">
    <source>
        <dbReference type="ARBA" id="ARBA00023124"/>
    </source>
</evidence>
<dbReference type="Proteomes" id="UP000015347">
    <property type="component" value="Unassembled WGS sequence"/>
</dbReference>